<accession>A0A1I0U2R7</accession>
<name>A0A1I0U2R7_9GAMM</name>
<dbReference type="GO" id="GO:0071897">
    <property type="term" value="P:DNA biosynthetic process"/>
    <property type="evidence" value="ECO:0007669"/>
    <property type="project" value="UniProtKB-KW"/>
</dbReference>
<evidence type="ECO:0000256" key="1">
    <source>
        <dbReference type="ARBA" id="ARBA00007405"/>
    </source>
</evidence>
<feature type="domain" description="TSCPD" evidence="6">
    <location>
        <begin position="41"/>
        <end position="154"/>
    </location>
</feature>
<comment type="similarity">
    <text evidence="1">Belongs to the ribonucleoside diphosphate reductase class-2 family.</text>
</comment>
<evidence type="ECO:0000259" key="6">
    <source>
        <dbReference type="Pfam" id="PF12637"/>
    </source>
</evidence>
<gene>
    <name evidence="7" type="primary">nrdJb</name>
    <name evidence="8" type="ORF">GO594_25145</name>
    <name evidence="7" type="ORF">PtoMrB4_00940</name>
</gene>
<reference evidence="7 10" key="2">
    <citation type="journal article" date="2020" name="Microbiol. Resour. Announc.">
        <title>Complete genome sequence of Pseudomonas otitidis strain MrB4, isolated from Lake Biwa in Japan.</title>
        <authorList>
            <person name="Miyazaki K."/>
            <person name="Hase E."/>
            <person name="Maruya T."/>
        </authorList>
    </citation>
    <scope>NUCLEOTIDE SEQUENCE [LARGE SCALE GENOMIC DNA]</scope>
    <source>
        <strain evidence="7 10">MrB4</strain>
    </source>
</reference>
<dbReference type="Proteomes" id="UP000501237">
    <property type="component" value="Chromosome"/>
</dbReference>
<organism evidence="8 9">
    <name type="scientific">Metapseudomonas otitidis</name>
    <dbReference type="NCBI Taxonomy" id="319939"/>
    <lineage>
        <taxon>Bacteria</taxon>
        <taxon>Pseudomonadati</taxon>
        <taxon>Pseudomonadota</taxon>
        <taxon>Gammaproteobacteria</taxon>
        <taxon>Pseudomonadales</taxon>
        <taxon>Pseudomonadaceae</taxon>
        <taxon>Metapseudomonas</taxon>
    </lineage>
</organism>
<evidence type="ECO:0000313" key="8">
    <source>
        <dbReference type="EMBL" id="MWK59287.1"/>
    </source>
</evidence>
<dbReference type="KEGG" id="poj:PtoMrB4_00940"/>
<comment type="catalytic activity">
    <reaction evidence="5">
        <text>a 2'-deoxyribonucleoside 5'-diphosphate + [thioredoxin]-disulfide + H2O = a ribonucleoside 5'-diphosphate + [thioredoxin]-dithiol</text>
        <dbReference type="Rhea" id="RHEA:23252"/>
        <dbReference type="Rhea" id="RHEA-COMP:10698"/>
        <dbReference type="Rhea" id="RHEA-COMP:10700"/>
        <dbReference type="ChEBI" id="CHEBI:15377"/>
        <dbReference type="ChEBI" id="CHEBI:29950"/>
        <dbReference type="ChEBI" id="CHEBI:50058"/>
        <dbReference type="ChEBI" id="CHEBI:57930"/>
        <dbReference type="ChEBI" id="CHEBI:73316"/>
        <dbReference type="EC" id="1.17.4.1"/>
    </reaction>
</comment>
<evidence type="ECO:0000256" key="2">
    <source>
        <dbReference type="ARBA" id="ARBA00012274"/>
    </source>
</evidence>
<proteinExistence type="inferred from homology"/>
<evidence type="ECO:0000256" key="3">
    <source>
        <dbReference type="ARBA" id="ARBA00022634"/>
    </source>
</evidence>
<dbReference type="EMBL" id="AP022642">
    <property type="protein sequence ID" value="BCA26117.1"/>
    <property type="molecule type" value="Genomic_DNA"/>
</dbReference>
<keyword evidence="4" id="KW-0547">Nucleotide-binding</keyword>
<dbReference type="GO" id="GO:0004748">
    <property type="term" value="F:ribonucleoside-diphosphate reductase activity, thioredoxin disulfide as acceptor"/>
    <property type="evidence" value="ECO:0007669"/>
    <property type="project" value="UniProtKB-EC"/>
</dbReference>
<dbReference type="AlphaFoldDB" id="A0A1I0U2R7"/>
<dbReference type="EMBL" id="WTFN01000089">
    <property type="protein sequence ID" value="MWK59287.1"/>
    <property type="molecule type" value="Genomic_DNA"/>
</dbReference>
<protein>
    <recommendedName>
        <fullName evidence="2">ribonucleoside-diphosphate reductase</fullName>
        <ecNumber evidence="2">1.17.4.1</ecNumber>
    </recommendedName>
</protein>
<dbReference type="InterPro" id="IPR024434">
    <property type="entry name" value="TSCPD_dom"/>
</dbReference>
<dbReference type="RefSeq" id="WP_044403830.1">
    <property type="nucleotide sequence ID" value="NZ_AP022642.1"/>
</dbReference>
<dbReference type="GeneID" id="57395302"/>
<sequence>MSVKINQRIKGFQVVDVEAERARRAAEEAAAVVQMDETLQRPETLVGATYKIKSPLSEHALYVTINDIVLNPGTPHEQRRPFEIFINSKGMEHFQWIVALTRIMSAVFRKGGDCTFLVEELSAVFDPRGGYLKRGGLYMPSLVAEIGAVLERHLVAIGLMQGPQPDPEQQRFLAEKRAAYEASLGTTTAEPGEGFPPGAQLCGKCNTQAVVRMDGCATCLNCGHSKCG</sequence>
<reference evidence="8 9" key="1">
    <citation type="submission" date="2019-12" db="EMBL/GenBank/DDBJ databases">
        <title>Draft genome sequence of Pseudomonas otitidis recovered from a chicken carcass.</title>
        <authorList>
            <person name="Vieira T.R."/>
            <person name="Oliviera E.F.C."/>
            <person name="Silva N.M.V."/>
            <person name="Sambrano G.E."/>
            <person name="Cibulski S.P."/>
            <person name="Cardoso M.R.I."/>
        </authorList>
    </citation>
    <scope>NUCLEOTIDE SEQUENCE [LARGE SCALE GENOMIC DNA]</scope>
    <source>
        <strain evidence="8 9">25_K</strain>
    </source>
</reference>
<evidence type="ECO:0000313" key="9">
    <source>
        <dbReference type="Proteomes" id="UP000461288"/>
    </source>
</evidence>
<evidence type="ECO:0000256" key="5">
    <source>
        <dbReference type="ARBA" id="ARBA00047754"/>
    </source>
</evidence>
<evidence type="ECO:0000256" key="4">
    <source>
        <dbReference type="ARBA" id="ARBA00022741"/>
    </source>
</evidence>
<dbReference type="GO" id="GO:0000166">
    <property type="term" value="F:nucleotide binding"/>
    <property type="evidence" value="ECO:0007669"/>
    <property type="project" value="UniProtKB-KW"/>
</dbReference>
<dbReference type="Pfam" id="PF12637">
    <property type="entry name" value="TSCPD"/>
    <property type="match status" value="1"/>
</dbReference>
<dbReference type="Proteomes" id="UP000461288">
    <property type="component" value="Unassembled WGS sequence"/>
</dbReference>
<evidence type="ECO:0000313" key="7">
    <source>
        <dbReference type="EMBL" id="BCA26117.1"/>
    </source>
</evidence>
<evidence type="ECO:0000313" key="10">
    <source>
        <dbReference type="Proteomes" id="UP000501237"/>
    </source>
</evidence>
<keyword evidence="3" id="KW-0237">DNA synthesis</keyword>
<dbReference type="STRING" id="319939.SAMN05216263_107238"/>
<dbReference type="EC" id="1.17.4.1" evidence="2"/>